<feature type="domain" description="Thioesterase" evidence="3">
    <location>
        <begin position="26"/>
        <end position="100"/>
    </location>
</feature>
<gene>
    <name evidence="4" type="ORF">S06H3_02714</name>
</gene>
<evidence type="ECO:0000259" key="3">
    <source>
        <dbReference type="Pfam" id="PF03061"/>
    </source>
</evidence>
<accession>X1K8R2</accession>
<dbReference type="GO" id="GO:0016787">
    <property type="term" value="F:hydrolase activity"/>
    <property type="evidence" value="ECO:0007669"/>
    <property type="project" value="UniProtKB-KW"/>
</dbReference>
<dbReference type="NCBIfam" id="TIGR00369">
    <property type="entry name" value="unchar_dom_1"/>
    <property type="match status" value="1"/>
</dbReference>
<keyword evidence="2" id="KW-0812">Transmembrane</keyword>
<keyword evidence="2" id="KW-1133">Transmembrane helix</keyword>
<comment type="caution">
    <text evidence="4">The sequence shown here is derived from an EMBL/GenBank/DDBJ whole genome shotgun (WGS) entry which is preliminary data.</text>
</comment>
<keyword evidence="1" id="KW-0378">Hydrolase</keyword>
<name>X1K8R2_9ZZZZ</name>
<evidence type="ECO:0000313" key="4">
    <source>
        <dbReference type="EMBL" id="GAH90005.1"/>
    </source>
</evidence>
<dbReference type="CDD" id="cd03443">
    <property type="entry name" value="PaaI_thioesterase"/>
    <property type="match status" value="1"/>
</dbReference>
<organism evidence="4">
    <name type="scientific">marine sediment metagenome</name>
    <dbReference type="NCBI Taxonomy" id="412755"/>
    <lineage>
        <taxon>unclassified sequences</taxon>
        <taxon>metagenomes</taxon>
        <taxon>ecological metagenomes</taxon>
    </lineage>
</organism>
<dbReference type="AlphaFoldDB" id="X1K8R2"/>
<dbReference type="Pfam" id="PF03061">
    <property type="entry name" value="4HBT"/>
    <property type="match status" value="1"/>
</dbReference>
<proteinExistence type="predicted"/>
<dbReference type="SUPFAM" id="SSF54637">
    <property type="entry name" value="Thioesterase/thiol ester dehydrase-isomerase"/>
    <property type="match status" value="1"/>
</dbReference>
<dbReference type="InterPro" id="IPR003736">
    <property type="entry name" value="PAAI_dom"/>
</dbReference>
<dbReference type="EMBL" id="BARV01000816">
    <property type="protein sequence ID" value="GAH90005.1"/>
    <property type="molecule type" value="Genomic_DNA"/>
</dbReference>
<dbReference type="Gene3D" id="3.10.129.10">
    <property type="entry name" value="Hotdog Thioesterase"/>
    <property type="match status" value="1"/>
</dbReference>
<keyword evidence="2" id="KW-0472">Membrane</keyword>
<evidence type="ECO:0000256" key="1">
    <source>
        <dbReference type="ARBA" id="ARBA00022801"/>
    </source>
</evidence>
<sequence>MPTIRVDEGYAEVVIAVRHDFLHAAGAVHGAVYFKALDDAAFFAVNSLVNDVFVLTVSFNIYLTRPISGGEMKATGQVVHRSQRLFIAQSRLLDSDGREIAWGSGTYMRSAIPLSPEVGYE</sequence>
<evidence type="ECO:0000256" key="2">
    <source>
        <dbReference type="SAM" id="Phobius"/>
    </source>
</evidence>
<dbReference type="InterPro" id="IPR006683">
    <property type="entry name" value="Thioestr_dom"/>
</dbReference>
<reference evidence="4" key="1">
    <citation type="journal article" date="2014" name="Front. Microbiol.">
        <title>High frequency of phylogenetically diverse reductive dehalogenase-homologous genes in deep subseafloor sedimentary metagenomes.</title>
        <authorList>
            <person name="Kawai M."/>
            <person name="Futagami T."/>
            <person name="Toyoda A."/>
            <person name="Takaki Y."/>
            <person name="Nishi S."/>
            <person name="Hori S."/>
            <person name="Arai W."/>
            <person name="Tsubouchi T."/>
            <person name="Morono Y."/>
            <person name="Uchiyama I."/>
            <person name="Ito T."/>
            <person name="Fujiyama A."/>
            <person name="Inagaki F."/>
            <person name="Takami H."/>
        </authorList>
    </citation>
    <scope>NUCLEOTIDE SEQUENCE</scope>
    <source>
        <strain evidence="4">Expedition CK06-06</strain>
    </source>
</reference>
<dbReference type="InterPro" id="IPR029069">
    <property type="entry name" value="HotDog_dom_sf"/>
</dbReference>
<protein>
    <recommendedName>
        <fullName evidence="3">Thioesterase domain-containing protein</fullName>
    </recommendedName>
</protein>
<feature type="transmembrane region" description="Helical" evidence="2">
    <location>
        <begin position="40"/>
        <end position="63"/>
    </location>
</feature>